<keyword evidence="2 6" id="KW-0808">Transferase</keyword>
<evidence type="ECO:0000256" key="7">
    <source>
        <dbReference type="RuleBase" id="RU003835"/>
    </source>
</evidence>
<dbReference type="InterPro" id="IPR000890">
    <property type="entry name" value="Aliphatic_acid_kin_short-chain"/>
</dbReference>
<keyword evidence="6" id="KW-0963">Cytoplasm</keyword>
<reference evidence="9" key="1">
    <citation type="journal article" date="2010" name="Stand. Genomic Sci.">
        <title>Complete genome sequence of Sulfurimonas autotrophica type strain (OK10).</title>
        <authorList>
            <person name="Sikorski J."/>
            <person name="Munk C."/>
            <person name="Lapidus A."/>
            <person name="Djao O."/>
            <person name="Lucas S."/>
            <person name="Glavina Del Rio T."/>
            <person name="Nolan M."/>
            <person name="Tice H."/>
            <person name="Han C."/>
            <person name="Cheng J."/>
            <person name="Tapia R."/>
            <person name="Goodwin L."/>
            <person name="Pitluck S."/>
            <person name="Liolios K."/>
            <person name="Ivanova N."/>
            <person name="Mavromatis K."/>
            <person name="Mikhailova N."/>
            <person name="Pati A."/>
            <person name="Sims D."/>
            <person name="Meincke L."/>
            <person name="Brettin T."/>
            <person name="Detter J."/>
            <person name="Chen A."/>
            <person name="Palaniappan K."/>
            <person name="Land M."/>
            <person name="Hauser L."/>
            <person name="Chang Y."/>
            <person name="Jeffries C."/>
            <person name="Rohde M."/>
            <person name="Lang E."/>
            <person name="Spring S."/>
            <person name="Goker M."/>
            <person name="Woyke T."/>
            <person name="Bristow J."/>
            <person name="Eisen J."/>
            <person name="Markowitz V."/>
            <person name="Hugenholtz P."/>
            <person name="Kyrpides N."/>
            <person name="Klenk H."/>
        </authorList>
    </citation>
    <scope>NUCLEOTIDE SEQUENCE [LARGE SCALE GENOMIC DNA]</scope>
    <source>
        <strain evidence="9">ATCC BAA-671 / DSM 16294 / JCM 11897 / OK10</strain>
    </source>
</reference>
<keyword evidence="6" id="KW-0479">Metal-binding</keyword>
<dbReference type="PROSITE" id="PS01076">
    <property type="entry name" value="ACETATE_KINASE_2"/>
    <property type="match status" value="1"/>
</dbReference>
<comment type="similarity">
    <text evidence="1 6 7">Belongs to the acetokinase family.</text>
</comment>
<evidence type="ECO:0000256" key="5">
    <source>
        <dbReference type="ARBA" id="ARBA00022840"/>
    </source>
</evidence>
<dbReference type="KEGG" id="sua:Saut_0644"/>
<dbReference type="InterPro" id="IPR023865">
    <property type="entry name" value="Aliphatic_acid_kinase_CS"/>
</dbReference>
<feature type="binding site" evidence="6">
    <location>
        <begin position="255"/>
        <end position="257"/>
    </location>
    <ligand>
        <name>ATP</name>
        <dbReference type="ChEBI" id="CHEBI:30616"/>
    </ligand>
</feature>
<dbReference type="PRINTS" id="PR00471">
    <property type="entry name" value="ACETATEKNASE"/>
</dbReference>
<dbReference type="Gene3D" id="3.30.420.40">
    <property type="match status" value="2"/>
</dbReference>
<gene>
    <name evidence="6" type="primary">ackA</name>
    <name evidence="8" type="ordered locus">Saut_0644</name>
</gene>
<evidence type="ECO:0000256" key="4">
    <source>
        <dbReference type="ARBA" id="ARBA00022777"/>
    </source>
</evidence>
<dbReference type="GO" id="GO:0005524">
    <property type="term" value="F:ATP binding"/>
    <property type="evidence" value="ECO:0007669"/>
    <property type="project" value="UniProtKB-KW"/>
</dbReference>
<dbReference type="HOGENOM" id="CLU_020352_0_1_7"/>
<dbReference type="EMBL" id="CP002205">
    <property type="protein sequence ID" value="ADN08693.1"/>
    <property type="molecule type" value="Genomic_DNA"/>
</dbReference>
<name>E0UQ18_SULAO</name>
<dbReference type="CDD" id="cd24010">
    <property type="entry name" value="ASKHA_NBD_AcK_PK"/>
    <property type="match status" value="1"/>
</dbReference>
<protein>
    <recommendedName>
        <fullName evidence="6">Acetate kinase</fullName>
        <ecNumber evidence="6">2.7.2.1</ecNumber>
    </recommendedName>
    <alternativeName>
        <fullName evidence="6">Acetokinase</fullName>
    </alternativeName>
</protein>
<dbReference type="eggNOG" id="COG0282">
    <property type="taxonomic scope" value="Bacteria"/>
</dbReference>
<comment type="caution">
    <text evidence="6">Lacks conserved residue(s) required for the propagation of feature annotation.</text>
</comment>
<dbReference type="RefSeq" id="WP_013326449.1">
    <property type="nucleotide sequence ID" value="NC_014506.1"/>
</dbReference>
<dbReference type="EC" id="2.7.2.1" evidence="6"/>
<dbReference type="InterPro" id="IPR043129">
    <property type="entry name" value="ATPase_NBD"/>
</dbReference>
<proteinExistence type="inferred from homology"/>
<comment type="catalytic activity">
    <reaction evidence="6">
        <text>acetate + ATP = acetyl phosphate + ADP</text>
        <dbReference type="Rhea" id="RHEA:11352"/>
        <dbReference type="ChEBI" id="CHEBI:22191"/>
        <dbReference type="ChEBI" id="CHEBI:30089"/>
        <dbReference type="ChEBI" id="CHEBI:30616"/>
        <dbReference type="ChEBI" id="CHEBI:456216"/>
        <dbReference type="EC" id="2.7.2.1"/>
    </reaction>
</comment>
<feature type="binding site" evidence="6">
    <location>
        <position position="14"/>
    </location>
    <ligand>
        <name>ATP</name>
        <dbReference type="ChEBI" id="CHEBI:30616"/>
    </ligand>
</feature>
<dbReference type="GO" id="GO:0000287">
    <property type="term" value="F:magnesium ion binding"/>
    <property type="evidence" value="ECO:0007669"/>
    <property type="project" value="UniProtKB-UniRule"/>
</dbReference>
<dbReference type="STRING" id="563040.Saut_0644"/>
<feature type="binding site" evidence="6">
    <location>
        <position position="7"/>
    </location>
    <ligand>
        <name>Mg(2+)</name>
        <dbReference type="ChEBI" id="CHEBI:18420"/>
    </ligand>
</feature>
<keyword evidence="5 6" id="KW-0067">ATP-binding</keyword>
<keyword evidence="9" id="KW-1185">Reference proteome</keyword>
<comment type="subcellular location">
    <subcellularLocation>
        <location evidence="6">Cytoplasm</location>
    </subcellularLocation>
</comment>
<dbReference type="HAMAP" id="MF_00020">
    <property type="entry name" value="Acetate_kinase"/>
    <property type="match status" value="1"/>
</dbReference>
<sequence>MKIAVINSGSSSLKFKLFEMPSGRVIINKLVEHIGEPNSSVKNHFEAIESLHVNFADIDAVGHRVVHGGEKFRNSVLIDDEVIEAIKDLIPLAPLHNPANLEGIKVIRHKAPDTVQIAVFDTAFHATLPKEAFVYALPYEMYEKNQIRRYGFHGTSHAYLLQEAAALLNKKVQETNIITLHLGNGASACAIKNGKSCDTSMGFTPLEGLVMGTRCGDIDPAIALFMQNELGLSADEVDNTLNKKSGLLGLCGENDVRNIERRSDERAKLALDIMVRRIQKYIGAYMIVLEEVDAVVFSGGIGENSSYVREKVMNNKILKNIKSLVIKTNEELQIINECLWVLKNRKITQA</sequence>
<feature type="binding site" evidence="6">
    <location>
        <begin position="300"/>
        <end position="304"/>
    </location>
    <ligand>
        <name>ATP</name>
        <dbReference type="ChEBI" id="CHEBI:30616"/>
    </ligand>
</feature>
<dbReference type="GO" id="GO:0008776">
    <property type="term" value="F:acetate kinase activity"/>
    <property type="evidence" value="ECO:0007669"/>
    <property type="project" value="UniProtKB-UniRule"/>
</dbReference>
<dbReference type="AlphaFoldDB" id="E0UQ18"/>
<dbReference type="GO" id="GO:0006083">
    <property type="term" value="P:acetate metabolic process"/>
    <property type="evidence" value="ECO:0007669"/>
    <property type="project" value="TreeGrafter"/>
</dbReference>
<comment type="pathway">
    <text evidence="6">Metabolic intermediate biosynthesis; acetyl-CoA biosynthesis; acetyl-CoA from acetate: step 1/2.</text>
</comment>
<comment type="function">
    <text evidence="6">Catalyzes the formation of acetyl phosphate from acetate and ATP. Can also catalyze the reverse reaction.</text>
</comment>
<dbReference type="OrthoDB" id="9802453at2"/>
<evidence type="ECO:0000256" key="2">
    <source>
        <dbReference type="ARBA" id="ARBA00022679"/>
    </source>
</evidence>
<dbReference type="Proteomes" id="UP000007803">
    <property type="component" value="Chromosome"/>
</dbReference>
<dbReference type="PANTHER" id="PTHR21060:SF15">
    <property type="entry name" value="ACETATE KINASE-RELATED"/>
    <property type="match status" value="1"/>
</dbReference>
<accession>E0UQ18</accession>
<dbReference type="GO" id="GO:0006085">
    <property type="term" value="P:acetyl-CoA biosynthetic process"/>
    <property type="evidence" value="ECO:0007669"/>
    <property type="project" value="UniProtKB-UniRule"/>
</dbReference>
<dbReference type="SUPFAM" id="SSF53067">
    <property type="entry name" value="Actin-like ATPase domain"/>
    <property type="match status" value="2"/>
</dbReference>
<dbReference type="NCBIfam" id="TIGR00016">
    <property type="entry name" value="ackA"/>
    <property type="match status" value="1"/>
</dbReference>
<keyword evidence="4 6" id="KW-0418">Kinase</keyword>
<evidence type="ECO:0000313" key="9">
    <source>
        <dbReference type="Proteomes" id="UP000007803"/>
    </source>
</evidence>
<dbReference type="UniPathway" id="UPA00340">
    <property type="reaction ID" value="UER00458"/>
</dbReference>
<organism evidence="8 9">
    <name type="scientific">Sulfurimonas autotrophica (strain ATCC BAA-671 / DSM 16294 / JCM 11897 / OK10)</name>
    <dbReference type="NCBI Taxonomy" id="563040"/>
    <lineage>
        <taxon>Bacteria</taxon>
        <taxon>Pseudomonadati</taxon>
        <taxon>Campylobacterota</taxon>
        <taxon>Epsilonproteobacteria</taxon>
        <taxon>Campylobacterales</taxon>
        <taxon>Sulfurimonadaceae</taxon>
        <taxon>Sulfurimonas</taxon>
    </lineage>
</organism>
<feature type="site" description="Transition state stabilizer" evidence="6">
    <location>
        <position position="153"/>
    </location>
</feature>
<dbReference type="GO" id="GO:0005737">
    <property type="term" value="C:cytoplasm"/>
    <property type="evidence" value="ECO:0007669"/>
    <property type="project" value="UniProtKB-SubCell"/>
</dbReference>
<evidence type="ECO:0000313" key="8">
    <source>
        <dbReference type="EMBL" id="ADN08693.1"/>
    </source>
</evidence>
<keyword evidence="3 6" id="KW-0547">Nucleotide-binding</keyword>
<evidence type="ECO:0000256" key="1">
    <source>
        <dbReference type="ARBA" id="ARBA00008748"/>
    </source>
</evidence>
<evidence type="ECO:0000256" key="6">
    <source>
        <dbReference type="HAMAP-Rule" id="MF_00020"/>
    </source>
</evidence>
<dbReference type="PIRSF" id="PIRSF000722">
    <property type="entry name" value="Acetate_prop_kin"/>
    <property type="match status" value="1"/>
</dbReference>
<dbReference type="PANTHER" id="PTHR21060">
    <property type="entry name" value="ACETATE KINASE"/>
    <property type="match status" value="1"/>
</dbReference>
<feature type="site" description="Transition state stabilizer" evidence="6">
    <location>
        <position position="214"/>
    </location>
</feature>
<comment type="subunit">
    <text evidence="6">Homodimer.</text>
</comment>
<dbReference type="InterPro" id="IPR004372">
    <property type="entry name" value="Ac/propionate_kinase"/>
</dbReference>
<feature type="binding site" evidence="6">
    <location>
        <begin position="181"/>
        <end position="185"/>
    </location>
    <ligand>
        <name>ATP</name>
        <dbReference type="ChEBI" id="CHEBI:30616"/>
    </ligand>
</feature>
<feature type="active site" description="Proton donor/acceptor" evidence="6">
    <location>
        <position position="121"/>
    </location>
</feature>
<dbReference type="Pfam" id="PF00871">
    <property type="entry name" value="Acetate_kinase"/>
    <property type="match status" value="2"/>
</dbReference>
<evidence type="ECO:0000256" key="3">
    <source>
        <dbReference type="ARBA" id="ARBA00022741"/>
    </source>
</evidence>
<comment type="cofactor">
    <cofactor evidence="6">
        <name>Mg(2+)</name>
        <dbReference type="ChEBI" id="CHEBI:18420"/>
    </cofactor>
    <cofactor evidence="6">
        <name>Mn(2+)</name>
        <dbReference type="ChEBI" id="CHEBI:29035"/>
    </cofactor>
    <text evidence="6">Mg(2+). Can also accept Mn(2+).</text>
</comment>
<keyword evidence="6" id="KW-0460">Magnesium</keyword>
<feature type="binding site" evidence="6">
    <location>
        <position position="64"/>
    </location>
    <ligand>
        <name>substrate</name>
    </ligand>
</feature>